<dbReference type="AlphaFoldDB" id="A0A967EJK8"/>
<evidence type="ECO:0000313" key="1">
    <source>
        <dbReference type="EMBL" id="NHO55374.1"/>
    </source>
</evidence>
<keyword evidence="2" id="KW-1185">Reference proteome</keyword>
<comment type="caution">
    <text evidence="1">The sequence shown here is derived from an EMBL/GenBank/DDBJ whole genome shotgun (WGS) entry which is preliminary data.</text>
</comment>
<accession>A0A967EJK8</accession>
<dbReference type="Proteomes" id="UP000597459">
    <property type="component" value="Unassembled WGS sequence"/>
</dbReference>
<dbReference type="SUPFAM" id="SSF53756">
    <property type="entry name" value="UDP-Glycosyltransferase/glycogen phosphorylase"/>
    <property type="match status" value="1"/>
</dbReference>
<dbReference type="Gene3D" id="3.40.50.2000">
    <property type="entry name" value="Glycogen Phosphorylase B"/>
    <property type="match status" value="1"/>
</dbReference>
<sequence length="184" mass="21042">MAPRRLVWASRLDRQKRPDILRRIALELSSSKDAPDILVYGSSVLDSFDVGFFVECPNVTYMGAFAGLDSIPFTDQDAFLYTSLFDGMPNIILEAIEKKVPIISVNVGGVSELLTEDTAFLVRETADDRDLVLRYVEQIERFMDCSADELRERVERLYGKYSRQHEAQIYDKKVSEIYSVFHKG</sequence>
<dbReference type="Pfam" id="PF13692">
    <property type="entry name" value="Glyco_trans_1_4"/>
    <property type="match status" value="1"/>
</dbReference>
<proteinExistence type="predicted"/>
<organism evidence="1 2">
    <name type="scientific">Acetobacter estunensis</name>
    <dbReference type="NCBI Taxonomy" id="104097"/>
    <lineage>
        <taxon>Bacteria</taxon>
        <taxon>Pseudomonadati</taxon>
        <taxon>Pseudomonadota</taxon>
        <taxon>Alphaproteobacteria</taxon>
        <taxon>Acetobacterales</taxon>
        <taxon>Acetobacteraceae</taxon>
        <taxon>Acetobacter</taxon>
    </lineage>
</organism>
<evidence type="ECO:0000313" key="2">
    <source>
        <dbReference type="Proteomes" id="UP000597459"/>
    </source>
</evidence>
<gene>
    <name evidence="1" type="ORF">GOB87_15775</name>
</gene>
<protein>
    <submittedName>
        <fullName evidence="1">Glycosyltransferase</fullName>
    </submittedName>
</protein>
<dbReference type="RefSeq" id="WP_166319021.1">
    <property type="nucleotide sequence ID" value="NZ_WOTH01000071.1"/>
</dbReference>
<name>A0A967EJK8_9PROT</name>
<reference evidence="1" key="1">
    <citation type="submission" date="2019-11" db="EMBL/GenBank/DDBJ databases">
        <title>Description of new Acetobacter species.</title>
        <authorList>
            <person name="Cleenwerck I."/>
            <person name="Sombolestani A.S."/>
        </authorList>
    </citation>
    <scope>NUCLEOTIDE SEQUENCE</scope>
    <source>
        <strain evidence="1">LMG 1626</strain>
    </source>
</reference>
<dbReference type="EMBL" id="WOTH01000071">
    <property type="protein sequence ID" value="NHO55374.1"/>
    <property type="molecule type" value="Genomic_DNA"/>
</dbReference>